<dbReference type="NCBIfam" id="TIGR04272">
    <property type="entry name" value="cxxc_cxxc_Mbark"/>
    <property type="match status" value="1"/>
</dbReference>
<gene>
    <name evidence="4" type="ORF">SE17_26300</name>
</gene>
<dbReference type="InterPro" id="IPR026363">
    <property type="entry name" value="CxxC-x17-CxxC_dom"/>
</dbReference>
<evidence type="ECO:0000259" key="2">
    <source>
        <dbReference type="Pfam" id="PF13451"/>
    </source>
</evidence>
<dbReference type="AlphaFoldDB" id="A0A0P9FCN9"/>
<evidence type="ECO:0000313" key="5">
    <source>
        <dbReference type="Proteomes" id="UP000050509"/>
    </source>
</evidence>
<feature type="domain" description="CxxC-x17-CxxC" evidence="3">
    <location>
        <begin position="84"/>
        <end position="120"/>
    </location>
</feature>
<evidence type="ECO:0000259" key="3">
    <source>
        <dbReference type="Pfam" id="PF23477"/>
    </source>
</evidence>
<proteinExistence type="predicted"/>
<comment type="caution">
    <text evidence="4">The sequence shown here is derived from an EMBL/GenBank/DDBJ whole genome shotgun (WGS) entry which is preliminary data.</text>
</comment>
<dbReference type="PATRIC" id="fig|186479.3.peg.1415"/>
<organism evidence="4 5">
    <name type="scientific">Kouleothrix aurantiaca</name>
    <dbReference type="NCBI Taxonomy" id="186479"/>
    <lineage>
        <taxon>Bacteria</taxon>
        <taxon>Bacillati</taxon>
        <taxon>Chloroflexota</taxon>
        <taxon>Chloroflexia</taxon>
        <taxon>Chloroflexales</taxon>
        <taxon>Roseiflexineae</taxon>
        <taxon>Roseiflexaceae</taxon>
        <taxon>Kouleothrix</taxon>
    </lineage>
</organism>
<keyword evidence="5" id="KW-1185">Reference proteome</keyword>
<evidence type="ECO:0000256" key="1">
    <source>
        <dbReference type="SAM" id="MobiDB-lite"/>
    </source>
</evidence>
<protein>
    <submittedName>
        <fullName evidence="4">Uncharacterized protein</fullName>
    </submittedName>
</protein>
<dbReference type="Pfam" id="PF23477">
    <property type="entry name" value="zf_Tbcl_2"/>
    <property type="match status" value="1"/>
</dbReference>
<evidence type="ECO:0000313" key="4">
    <source>
        <dbReference type="EMBL" id="KPV50550.1"/>
    </source>
</evidence>
<dbReference type="InterPro" id="IPR025306">
    <property type="entry name" value="Zn-bnd_dom_prob"/>
</dbReference>
<dbReference type="Pfam" id="PF13451">
    <property type="entry name" value="zf_Tbcl"/>
    <property type="match status" value="1"/>
</dbReference>
<sequence length="130" mass="14245">MSYADKTMTCRDCGMDFVFTSGEQEFYAQKGFTNEPTRCPSCRQARKANGGGRSGGRDSYSSGGYDDRDSYSSGGRGGYSSGPREMHTTTCASCGKEAQVPFVPRGDKPVYCSDCFQQQRQSSGRSSNRW</sequence>
<reference evidence="4 5" key="1">
    <citation type="submission" date="2015-09" db="EMBL/GenBank/DDBJ databases">
        <title>Draft genome sequence of Kouleothrix aurantiaca JCM 19913.</title>
        <authorList>
            <person name="Hemp J."/>
        </authorList>
    </citation>
    <scope>NUCLEOTIDE SEQUENCE [LARGE SCALE GENOMIC DNA]</scope>
    <source>
        <strain evidence="4 5">COM-B</strain>
    </source>
</reference>
<feature type="region of interest" description="Disordered" evidence="1">
    <location>
        <begin position="33"/>
        <end position="86"/>
    </location>
</feature>
<accession>A0A0P9FCN9</accession>
<feature type="domain" description="Probable zinc-binding" evidence="2">
    <location>
        <begin position="4"/>
        <end position="49"/>
    </location>
</feature>
<name>A0A0P9FCN9_9CHLR</name>
<dbReference type="EMBL" id="LJCR01001330">
    <property type="protein sequence ID" value="KPV50550.1"/>
    <property type="molecule type" value="Genomic_DNA"/>
</dbReference>
<dbReference type="Proteomes" id="UP000050509">
    <property type="component" value="Unassembled WGS sequence"/>
</dbReference>